<sequence>MVAKDEVVTRAAEFLKEVAYPDRPESVIRRALRSHLPADGGIHGPPSIGQLAAPERLNNVLRPEEQAAAGARRDLPRARGT</sequence>
<name>A0A7J0D1D3_STRMI</name>
<comment type="caution">
    <text evidence="1">The sequence shown here is derived from an EMBL/GenBank/DDBJ whole genome shotgun (WGS) entry which is preliminary data.</text>
</comment>
<dbReference type="AlphaFoldDB" id="A0A7J0D1D3"/>
<gene>
    <name evidence="1" type="ORF">Smic_63830</name>
</gene>
<accession>A0A7J0D1D3</accession>
<reference evidence="1 2" key="1">
    <citation type="submission" date="2020-05" db="EMBL/GenBank/DDBJ databases">
        <title>Whole genome shotgun sequence of Streptomyces microflavus NBRC 13062.</title>
        <authorList>
            <person name="Komaki H."/>
            <person name="Tamura T."/>
        </authorList>
    </citation>
    <scope>NUCLEOTIDE SEQUENCE [LARGE SCALE GENOMIC DNA]</scope>
    <source>
        <strain evidence="1 2">NBRC 13062</strain>
    </source>
</reference>
<dbReference type="Proteomes" id="UP000498740">
    <property type="component" value="Unassembled WGS sequence"/>
</dbReference>
<proteinExistence type="predicted"/>
<protein>
    <submittedName>
        <fullName evidence="1">Uncharacterized protein</fullName>
    </submittedName>
</protein>
<organism evidence="1 2">
    <name type="scientific">Streptomyces microflavus</name>
    <name type="common">Streptomyces lipmanii</name>
    <dbReference type="NCBI Taxonomy" id="1919"/>
    <lineage>
        <taxon>Bacteria</taxon>
        <taxon>Bacillati</taxon>
        <taxon>Actinomycetota</taxon>
        <taxon>Actinomycetes</taxon>
        <taxon>Kitasatosporales</taxon>
        <taxon>Streptomycetaceae</taxon>
        <taxon>Streptomyces</taxon>
    </lineage>
</organism>
<dbReference type="EMBL" id="BLWD01000001">
    <property type="protein sequence ID" value="GFN07827.1"/>
    <property type="molecule type" value="Genomic_DNA"/>
</dbReference>
<evidence type="ECO:0000313" key="2">
    <source>
        <dbReference type="Proteomes" id="UP000498740"/>
    </source>
</evidence>
<evidence type="ECO:0000313" key="1">
    <source>
        <dbReference type="EMBL" id="GFN07827.1"/>
    </source>
</evidence>